<dbReference type="InterPro" id="IPR054594">
    <property type="entry name" value="Lon_lid"/>
</dbReference>
<keyword evidence="6 8" id="KW-0067">ATP-binding</keyword>
<dbReference type="SUPFAM" id="SSF88697">
    <property type="entry name" value="PUA domain-like"/>
    <property type="match status" value="1"/>
</dbReference>
<dbReference type="GO" id="GO:0016560">
    <property type="term" value="P:protein import into peroxisome matrix, docking"/>
    <property type="evidence" value="ECO:0007669"/>
    <property type="project" value="EnsemblPlants"/>
</dbReference>
<reference evidence="17" key="3">
    <citation type="journal article" date="2017" name="Nature">
        <title>Genome sequence of the progenitor of the wheat D genome Aegilops tauschii.</title>
        <authorList>
            <person name="Luo M.C."/>
            <person name="Gu Y.Q."/>
            <person name="Puiu D."/>
            <person name="Wang H."/>
            <person name="Twardziok S.O."/>
            <person name="Deal K.R."/>
            <person name="Huo N."/>
            <person name="Zhu T."/>
            <person name="Wang L."/>
            <person name="Wang Y."/>
            <person name="McGuire P.E."/>
            <person name="Liu S."/>
            <person name="Long H."/>
            <person name="Ramasamy R.K."/>
            <person name="Rodriguez J.C."/>
            <person name="Van S.L."/>
            <person name="Yuan L."/>
            <person name="Wang Z."/>
            <person name="Xia Z."/>
            <person name="Xiao L."/>
            <person name="Anderson O.D."/>
            <person name="Ouyang S."/>
            <person name="Liang Y."/>
            <person name="Zimin A.V."/>
            <person name="Pertea G."/>
            <person name="Qi P."/>
            <person name="Bennetzen J.L."/>
            <person name="Dai X."/>
            <person name="Dawson M.W."/>
            <person name="Muller H.G."/>
            <person name="Kugler K."/>
            <person name="Rivarola-Duarte L."/>
            <person name="Spannagl M."/>
            <person name="Mayer K.F.X."/>
            <person name="Lu F.H."/>
            <person name="Bevan M.W."/>
            <person name="Leroy P."/>
            <person name="Li P."/>
            <person name="You F.M."/>
            <person name="Sun Q."/>
            <person name="Liu Z."/>
            <person name="Lyons E."/>
            <person name="Wicker T."/>
            <person name="Salzberg S.L."/>
            <person name="Devos K.M."/>
            <person name="Dvorak J."/>
        </authorList>
    </citation>
    <scope>NUCLEOTIDE SEQUENCE [LARGE SCALE GENOMIC DNA]</scope>
    <source>
        <strain evidence="17">cv. AL8/78</strain>
    </source>
</reference>
<dbReference type="SUPFAM" id="SSF54211">
    <property type="entry name" value="Ribosomal protein S5 domain 2-like"/>
    <property type="match status" value="1"/>
</dbReference>
<dbReference type="Pfam" id="PF02190">
    <property type="entry name" value="LON_substr_bdg"/>
    <property type="match status" value="1"/>
</dbReference>
<evidence type="ECO:0000313" key="17">
    <source>
        <dbReference type="EnsemblPlants" id="AET5Gv20741300.3"/>
    </source>
</evidence>
<evidence type="ECO:0000256" key="10">
    <source>
        <dbReference type="PIRSR" id="PIRSR001174-1"/>
    </source>
</evidence>
<dbReference type="GO" id="GO:0016485">
    <property type="term" value="P:protein processing"/>
    <property type="evidence" value="ECO:0007669"/>
    <property type="project" value="UniProtKB-UniRule"/>
</dbReference>
<keyword evidence="7 8" id="KW-0576">Peroxisome</keyword>
<feature type="active site" evidence="8 10">
    <location>
        <position position="879"/>
    </location>
</feature>
<dbReference type="FunFam" id="3.40.50.300:FF:000651">
    <property type="entry name" value="Lon protease homolog 2, peroxisomal"/>
    <property type="match status" value="1"/>
</dbReference>
<dbReference type="Pfam" id="PF22667">
    <property type="entry name" value="Lon_lid"/>
    <property type="match status" value="1"/>
</dbReference>
<dbReference type="GO" id="GO:0005524">
    <property type="term" value="F:ATP binding"/>
    <property type="evidence" value="ECO:0007669"/>
    <property type="project" value="UniProtKB-UniRule"/>
</dbReference>
<dbReference type="FunFam" id="1.20.5.5270:FF:000002">
    <property type="entry name" value="Lon protease homolog"/>
    <property type="match status" value="1"/>
</dbReference>
<accession>A0A453LFC5</accession>
<dbReference type="GO" id="GO:0016887">
    <property type="term" value="F:ATP hydrolysis activity"/>
    <property type="evidence" value="ECO:0007669"/>
    <property type="project" value="UniProtKB-UniRule"/>
</dbReference>
<evidence type="ECO:0000256" key="3">
    <source>
        <dbReference type="ARBA" id="ARBA00022741"/>
    </source>
</evidence>
<evidence type="ECO:0000256" key="11">
    <source>
        <dbReference type="PIRSR" id="PIRSR001174-2"/>
    </source>
</evidence>
<keyword evidence="5 8" id="KW-0720">Serine protease</keyword>
<dbReference type="InterPro" id="IPR027065">
    <property type="entry name" value="Lon_Prtase"/>
</dbReference>
<dbReference type="GO" id="GO:0004176">
    <property type="term" value="F:ATP-dependent peptidase activity"/>
    <property type="evidence" value="ECO:0007669"/>
    <property type="project" value="UniProtKB-UniRule"/>
</dbReference>
<dbReference type="Gene3D" id="1.20.58.1480">
    <property type="match status" value="1"/>
</dbReference>
<dbReference type="InterPro" id="IPR015947">
    <property type="entry name" value="PUA-like_sf"/>
</dbReference>
<dbReference type="FunFam" id="1.10.8.60:FF:000095">
    <property type="entry name" value="Lon protease homolog 2, peroxisomal"/>
    <property type="match status" value="1"/>
</dbReference>
<dbReference type="AlphaFoldDB" id="A0A453LFC5"/>
<dbReference type="InterPro" id="IPR046336">
    <property type="entry name" value="Lon_prtase_N_sf"/>
</dbReference>
<feature type="active site" evidence="8 10">
    <location>
        <position position="836"/>
    </location>
</feature>
<evidence type="ECO:0000256" key="14">
    <source>
        <dbReference type="SAM" id="MobiDB-lite"/>
    </source>
</evidence>
<feature type="region of interest" description="Disordered" evidence="14">
    <location>
        <begin position="124"/>
        <end position="160"/>
    </location>
</feature>
<evidence type="ECO:0000259" key="16">
    <source>
        <dbReference type="PROSITE" id="PS51787"/>
    </source>
</evidence>
<dbReference type="GO" id="GO:0004252">
    <property type="term" value="F:serine-type endopeptidase activity"/>
    <property type="evidence" value="ECO:0007669"/>
    <property type="project" value="UniProtKB-UniRule"/>
</dbReference>
<reference evidence="18" key="2">
    <citation type="journal article" date="2017" name="Nat. Plants">
        <title>The Aegilops tauschii genome reveals multiple impacts of transposons.</title>
        <authorList>
            <person name="Zhao G."/>
            <person name="Zou C."/>
            <person name="Li K."/>
            <person name="Wang K."/>
            <person name="Li T."/>
            <person name="Gao L."/>
            <person name="Zhang X."/>
            <person name="Wang H."/>
            <person name="Yang Z."/>
            <person name="Liu X."/>
            <person name="Jiang W."/>
            <person name="Mao L."/>
            <person name="Kong X."/>
            <person name="Jiao Y."/>
            <person name="Jia J."/>
        </authorList>
    </citation>
    <scope>NUCLEOTIDE SEQUENCE [LARGE SCALE GENOMIC DNA]</scope>
    <source>
        <strain evidence="18">cv. AL8/78</strain>
    </source>
</reference>
<protein>
    <recommendedName>
        <fullName evidence="8">Lon protease homolog 2, peroxisomal</fullName>
        <ecNumber evidence="8">3.4.21.-</ecNumber>
    </recommendedName>
</protein>
<evidence type="ECO:0000256" key="13">
    <source>
        <dbReference type="RuleBase" id="RU000591"/>
    </source>
</evidence>
<dbReference type="Gramene" id="AET5Gv20741300.3">
    <property type="protein sequence ID" value="AET5Gv20741300.3"/>
    <property type="gene ID" value="AET5Gv20741300"/>
</dbReference>
<dbReference type="Gene3D" id="1.20.5.5270">
    <property type="match status" value="1"/>
</dbReference>
<reference evidence="17" key="4">
    <citation type="submission" date="2019-03" db="UniProtKB">
        <authorList>
            <consortium name="EnsemblPlants"/>
        </authorList>
    </citation>
    <scope>IDENTIFICATION</scope>
</reference>
<dbReference type="InterPro" id="IPR014721">
    <property type="entry name" value="Ribsml_uS5_D2-typ_fold_subgr"/>
</dbReference>
<dbReference type="PANTHER" id="PTHR10046">
    <property type="entry name" value="ATP DEPENDENT LON PROTEASE FAMILY MEMBER"/>
    <property type="match status" value="1"/>
</dbReference>
<dbReference type="Gene3D" id="3.40.50.300">
    <property type="entry name" value="P-loop containing nucleotide triphosphate hydrolases"/>
    <property type="match status" value="1"/>
</dbReference>
<dbReference type="Pfam" id="PF05362">
    <property type="entry name" value="Lon_C"/>
    <property type="match status" value="1"/>
</dbReference>
<dbReference type="CDD" id="cd19500">
    <property type="entry name" value="RecA-like_Lon"/>
    <property type="match status" value="1"/>
</dbReference>
<organism evidence="17 18">
    <name type="scientific">Aegilops tauschii subsp. strangulata</name>
    <name type="common">Goatgrass</name>
    <dbReference type="NCBI Taxonomy" id="200361"/>
    <lineage>
        <taxon>Eukaryota</taxon>
        <taxon>Viridiplantae</taxon>
        <taxon>Streptophyta</taxon>
        <taxon>Embryophyta</taxon>
        <taxon>Tracheophyta</taxon>
        <taxon>Spermatophyta</taxon>
        <taxon>Magnoliopsida</taxon>
        <taxon>Liliopsida</taxon>
        <taxon>Poales</taxon>
        <taxon>Poaceae</taxon>
        <taxon>BOP clade</taxon>
        <taxon>Pooideae</taxon>
        <taxon>Triticodae</taxon>
        <taxon>Triticeae</taxon>
        <taxon>Triticinae</taxon>
        <taxon>Aegilops</taxon>
    </lineage>
</organism>
<dbReference type="Gene3D" id="1.10.8.60">
    <property type="match status" value="1"/>
</dbReference>
<feature type="compositionally biased region" description="Gly residues" evidence="14">
    <location>
        <begin position="131"/>
        <end position="146"/>
    </location>
</feature>
<dbReference type="Gene3D" id="3.30.230.10">
    <property type="match status" value="1"/>
</dbReference>
<evidence type="ECO:0000256" key="7">
    <source>
        <dbReference type="ARBA" id="ARBA00023140"/>
    </source>
</evidence>
<dbReference type="PROSITE" id="PS51786">
    <property type="entry name" value="LON_PROTEOLYTIC"/>
    <property type="match status" value="1"/>
</dbReference>
<dbReference type="PROSITE" id="PS51787">
    <property type="entry name" value="LON_N"/>
    <property type="match status" value="1"/>
</dbReference>
<comment type="function">
    <text evidence="8">ATP-dependent serine protease that mediates the selective degradation of misfolded and unassembled polypeptides in the peroxisomal matrix. Necessary for type 2 peroxisome targeting signal (PTS2)-containing protein processing and facilitates peroxisome matrix protein import.</text>
</comment>
<feature type="binding site" evidence="8 11">
    <location>
        <begin position="464"/>
        <end position="471"/>
    </location>
    <ligand>
        <name>ATP</name>
        <dbReference type="ChEBI" id="CHEBI:30616"/>
    </ligand>
</feature>
<dbReference type="InterPro" id="IPR004815">
    <property type="entry name" value="Lon_bac/euk-typ"/>
</dbReference>
<keyword evidence="3 8" id="KW-0547">Nucleotide-binding</keyword>
<evidence type="ECO:0000259" key="15">
    <source>
        <dbReference type="PROSITE" id="PS51786"/>
    </source>
</evidence>
<evidence type="ECO:0000256" key="9">
    <source>
        <dbReference type="PIRNR" id="PIRNR001174"/>
    </source>
</evidence>
<dbReference type="NCBIfam" id="TIGR00763">
    <property type="entry name" value="lon"/>
    <property type="match status" value="1"/>
</dbReference>
<reference evidence="17" key="5">
    <citation type="journal article" date="2021" name="G3 (Bethesda)">
        <title>Aegilops tauschii genome assembly Aet v5.0 features greater sequence contiguity and improved annotation.</title>
        <authorList>
            <person name="Wang L."/>
            <person name="Zhu T."/>
            <person name="Rodriguez J.C."/>
            <person name="Deal K.R."/>
            <person name="Dubcovsky J."/>
            <person name="McGuire P.E."/>
            <person name="Lux T."/>
            <person name="Spannagl M."/>
            <person name="Mayer K.F.X."/>
            <person name="Baldrich P."/>
            <person name="Meyers B.C."/>
            <person name="Huo N."/>
            <person name="Gu Y.Q."/>
            <person name="Zhou H."/>
            <person name="Devos K.M."/>
            <person name="Bennetzen J.L."/>
            <person name="Unver T."/>
            <person name="Budak H."/>
            <person name="Gulick P.J."/>
            <person name="Galiba G."/>
            <person name="Kalapos B."/>
            <person name="Nelson D.R."/>
            <person name="Li P."/>
            <person name="You F.M."/>
            <person name="Luo M.C."/>
            <person name="Dvorak J."/>
        </authorList>
    </citation>
    <scope>NUCLEOTIDE SEQUENCE [LARGE SCALE GENOMIC DNA]</scope>
    <source>
        <strain evidence="17">cv. AL8/78</strain>
    </source>
</reference>
<comment type="similarity">
    <text evidence="8 9 12 13">Belongs to the peptidase S16 family.</text>
</comment>
<dbReference type="InterPro" id="IPR003111">
    <property type="entry name" value="Lon_prtase_N"/>
</dbReference>
<comment type="subcellular location">
    <subcellularLocation>
        <location evidence="1 8">Peroxisome matrix</location>
    </subcellularLocation>
</comment>
<name>A0A453LFC5_AEGTS</name>
<keyword evidence="2 8" id="KW-0645">Protease</keyword>
<dbReference type="FunFam" id="1.20.58.1480:FF:000005">
    <property type="entry name" value="Lon protease homolog 2, peroxisomal"/>
    <property type="match status" value="1"/>
</dbReference>
<evidence type="ECO:0000256" key="5">
    <source>
        <dbReference type="ARBA" id="ARBA00022825"/>
    </source>
</evidence>
<dbReference type="SMART" id="SM00382">
    <property type="entry name" value="AAA"/>
    <property type="match status" value="1"/>
</dbReference>
<evidence type="ECO:0000313" key="18">
    <source>
        <dbReference type="Proteomes" id="UP000015105"/>
    </source>
</evidence>
<dbReference type="Gene3D" id="2.30.130.40">
    <property type="entry name" value="LON domain-like"/>
    <property type="match status" value="1"/>
</dbReference>
<dbReference type="InterPro" id="IPR020568">
    <property type="entry name" value="Ribosomal_Su5_D2-typ_SF"/>
</dbReference>
<sequence>APRLSYTHINIPVVSHLSQFVLFYLFLHPNSCSARQPYTAHHCSLSLSRARAAAMADAPVELPGRLAILPFRNKVLLPGAIVRIRCTNPSSVKLVEQELWQREDKGLIGVLPVRDSEAAAVGSILSPGVGSDSGEGGRRSPGGSGGESTKQDAKSGKEPIHWHSRGVAARALHLSRGVEKPSGRVTYIVVLEGLCRFSVEELNARGSYHVARVSRLDMTKTELEQAEQDPDLIALSRQFKATAMELISVLEQKQKTVGRTKVLLETVPVYRLADIFVASFEISFEEQLAMLDSVDLKVRLSKATELVDRHLQSILVAEKITQKVEGQLSKSQKEFLLRQQMRAIKDELGDNDDDEDDIAALERKMQNAGMPANIWKHAQRELRRLRKMQPQQPGYSSSRAYLELIADLPWQKVSEERELDLRAAKESLDRDHYGLTKVKQRIIEYLAVRKLKPDARGPVLCFVGPPGVGKTSLATSIAKALNRKFIRISLGGVKDEADIRGHRRTYIGSMPGRLIDGLKRVSVNNPVMLLDEIDKTGSDVRGDPASALLEVLDPEQNKTFNDHYLNVPFDLSKVVFVATANRMQPIPPALLDRMEVIELPGYTPEEKLKIAMKHLLPRVLEQHGLSSAYLQIPEAVVKLIIERYTREAGVRNLERNLAALARAAAVKVAELDSTLRLGKEMQPITTTLLDSRLADGGEVEMEVIPMGQDISNTYENPSPMIVDEAMLEKVLGPPRFDDREAADRVSSPGVSVGLVWTSFGGEVQFVEATAMAGKGDLHLTGQLGDVIKESAQLALTWVRARSADLNLSPTSDINILESRDIHIHFPAGAVPKDGPSAGVTLVTSLVSLFSNRKVRADTAMTGEMTLRGLVLPVGGVKDKVLAAHRYGIKRVILPERNLKDLAEIPAPILAGIEILLVKRIEEVLGHAFENGFPLRLHSSL</sequence>
<evidence type="ECO:0000256" key="4">
    <source>
        <dbReference type="ARBA" id="ARBA00022801"/>
    </source>
</evidence>
<dbReference type="PRINTS" id="PR00830">
    <property type="entry name" value="ENDOLAPTASE"/>
</dbReference>
<evidence type="ECO:0000256" key="12">
    <source>
        <dbReference type="PROSITE-ProRule" id="PRU01122"/>
    </source>
</evidence>
<dbReference type="PROSITE" id="PS01046">
    <property type="entry name" value="LON_SER"/>
    <property type="match status" value="1"/>
</dbReference>
<dbReference type="Pfam" id="PF00004">
    <property type="entry name" value="AAA"/>
    <property type="match status" value="1"/>
</dbReference>
<dbReference type="InterPro" id="IPR003593">
    <property type="entry name" value="AAA+_ATPase"/>
</dbReference>
<evidence type="ECO:0000256" key="8">
    <source>
        <dbReference type="HAMAP-Rule" id="MF_03121"/>
    </source>
</evidence>
<feature type="domain" description="Lon N-terminal" evidence="16">
    <location>
        <begin position="66"/>
        <end position="311"/>
    </location>
</feature>
<feature type="domain" description="Lon proteolytic" evidence="15">
    <location>
        <begin position="745"/>
        <end position="930"/>
    </location>
</feature>
<dbReference type="GO" id="GO:0048527">
    <property type="term" value="P:lateral root development"/>
    <property type="evidence" value="ECO:0007669"/>
    <property type="project" value="EnsemblPlants"/>
</dbReference>
<dbReference type="EC" id="3.4.21.-" evidence="8"/>
<evidence type="ECO:0000256" key="2">
    <source>
        <dbReference type="ARBA" id="ARBA00022670"/>
    </source>
</evidence>
<keyword evidence="18" id="KW-1185">Reference proteome</keyword>
<keyword evidence="4 8" id="KW-0378">Hydrolase</keyword>
<dbReference type="HAMAP" id="MF_03121">
    <property type="entry name" value="lonp2_euk"/>
    <property type="match status" value="1"/>
</dbReference>
<dbReference type="SUPFAM" id="SSF52540">
    <property type="entry name" value="P-loop containing nucleoside triphosphate hydrolases"/>
    <property type="match status" value="1"/>
</dbReference>
<dbReference type="PIRSF" id="PIRSF001174">
    <property type="entry name" value="Lon_proteas"/>
    <property type="match status" value="1"/>
</dbReference>
<dbReference type="EnsemblPlants" id="AET5Gv20741300.3">
    <property type="protein sequence ID" value="AET5Gv20741300.3"/>
    <property type="gene ID" value="AET5Gv20741300"/>
</dbReference>
<evidence type="ECO:0000256" key="1">
    <source>
        <dbReference type="ARBA" id="ARBA00004253"/>
    </source>
</evidence>
<feature type="compositionally biased region" description="Basic and acidic residues" evidence="14">
    <location>
        <begin position="149"/>
        <end position="160"/>
    </location>
</feature>
<feature type="short sequence motif" description="Microbody targeting signal" evidence="8">
    <location>
        <begin position="938"/>
        <end position="940"/>
    </location>
</feature>
<dbReference type="InterPro" id="IPR027417">
    <property type="entry name" value="P-loop_NTPase"/>
</dbReference>
<evidence type="ECO:0000256" key="6">
    <source>
        <dbReference type="ARBA" id="ARBA00022840"/>
    </source>
</evidence>
<reference evidence="18" key="1">
    <citation type="journal article" date="2014" name="Science">
        <title>Ancient hybridizations among the ancestral genomes of bread wheat.</title>
        <authorList>
            <consortium name="International Wheat Genome Sequencing Consortium,"/>
            <person name="Marcussen T."/>
            <person name="Sandve S.R."/>
            <person name="Heier L."/>
            <person name="Spannagl M."/>
            <person name="Pfeifer M."/>
            <person name="Jakobsen K.S."/>
            <person name="Wulff B.B."/>
            <person name="Steuernagel B."/>
            <person name="Mayer K.F."/>
            <person name="Olsen O.A."/>
        </authorList>
    </citation>
    <scope>NUCLEOTIDE SEQUENCE [LARGE SCALE GENOMIC DNA]</scope>
    <source>
        <strain evidence="18">cv. AL8/78</strain>
    </source>
</reference>
<dbReference type="SMART" id="SM00464">
    <property type="entry name" value="LON"/>
    <property type="match status" value="1"/>
</dbReference>
<dbReference type="Proteomes" id="UP000015105">
    <property type="component" value="Chromosome 5D"/>
</dbReference>
<dbReference type="STRING" id="200361.A0A453LFC5"/>
<dbReference type="GO" id="GO:0005782">
    <property type="term" value="C:peroxisomal matrix"/>
    <property type="evidence" value="ECO:0007669"/>
    <property type="project" value="UniProtKB-SubCell"/>
</dbReference>
<proteinExistence type="inferred from homology"/>
<dbReference type="InterPro" id="IPR008269">
    <property type="entry name" value="Lon_proteolytic"/>
</dbReference>
<dbReference type="InterPro" id="IPR003959">
    <property type="entry name" value="ATPase_AAA_core"/>
</dbReference>
<dbReference type="InterPro" id="IPR008268">
    <property type="entry name" value="Peptidase_S16_AS"/>
</dbReference>
<dbReference type="FunFam" id="3.30.230.10:FF:000019">
    <property type="entry name" value="Lon protease homolog 2, peroxisomal"/>
    <property type="match status" value="1"/>
</dbReference>
<dbReference type="GO" id="GO:0006515">
    <property type="term" value="P:protein quality control for misfolded or incompletely synthesized proteins"/>
    <property type="evidence" value="ECO:0007669"/>
    <property type="project" value="UniProtKB-UniRule"/>
</dbReference>
<dbReference type="InterPro" id="IPR027501">
    <property type="entry name" value="Lonp2_euk"/>
</dbReference>